<comment type="caution">
    <text evidence="2">The sequence shown here is derived from an EMBL/GenBank/DDBJ whole genome shotgun (WGS) entry which is preliminary data.</text>
</comment>
<dbReference type="EMBL" id="WJXA01000003">
    <property type="protein sequence ID" value="KAF7149094.1"/>
    <property type="molecule type" value="Genomic_DNA"/>
</dbReference>
<protein>
    <submittedName>
        <fullName evidence="2">Uncharacterized protein</fullName>
    </submittedName>
</protein>
<accession>A0A834HDE6</accession>
<dbReference type="AlphaFoldDB" id="A0A834HDE6"/>
<dbReference type="InterPro" id="IPR043154">
    <property type="entry name" value="Sec-1-like_dom1"/>
</dbReference>
<name>A0A834HDE6_RHOSS</name>
<dbReference type="InterPro" id="IPR001619">
    <property type="entry name" value="Sec1-like"/>
</dbReference>
<gene>
    <name evidence="2" type="ORF">RHSIM_Rhsim03G0230200</name>
</gene>
<dbReference type="OrthoDB" id="10262287at2759"/>
<dbReference type="SUPFAM" id="SSF56815">
    <property type="entry name" value="Sec1/munc18-like (SM) proteins"/>
    <property type="match status" value="1"/>
</dbReference>
<dbReference type="Gene3D" id="3.40.50.2060">
    <property type="match status" value="1"/>
</dbReference>
<dbReference type="GO" id="GO:0016192">
    <property type="term" value="P:vesicle-mediated transport"/>
    <property type="evidence" value="ECO:0007669"/>
    <property type="project" value="InterPro"/>
</dbReference>
<evidence type="ECO:0000313" key="3">
    <source>
        <dbReference type="Proteomes" id="UP000626092"/>
    </source>
</evidence>
<comment type="similarity">
    <text evidence="1">Belongs to the STXBP/unc-18/SEC1 family.</text>
</comment>
<dbReference type="Proteomes" id="UP000626092">
    <property type="component" value="Unassembled WGS sequence"/>
</dbReference>
<dbReference type="PANTHER" id="PTHR11679">
    <property type="entry name" value="VESICLE PROTEIN SORTING-ASSOCIATED"/>
    <property type="match status" value="1"/>
</dbReference>
<dbReference type="Gene3D" id="3.40.50.1910">
    <property type="match status" value="2"/>
</dbReference>
<dbReference type="InterPro" id="IPR043155">
    <property type="entry name" value="VPS33_dom3b"/>
</dbReference>
<reference evidence="2" key="1">
    <citation type="submission" date="2019-11" db="EMBL/GenBank/DDBJ databases">
        <authorList>
            <person name="Liu Y."/>
            <person name="Hou J."/>
            <person name="Li T.-Q."/>
            <person name="Guan C.-H."/>
            <person name="Wu X."/>
            <person name="Wu H.-Z."/>
            <person name="Ling F."/>
            <person name="Zhang R."/>
            <person name="Shi X.-G."/>
            <person name="Ren J.-P."/>
            <person name="Chen E.-F."/>
            <person name="Sun J.-M."/>
        </authorList>
    </citation>
    <scope>NUCLEOTIDE SEQUENCE</scope>
    <source>
        <strain evidence="2">Adult_tree_wgs_1</strain>
        <tissue evidence="2">Leaves</tissue>
    </source>
</reference>
<sequence>MAQIPNLDNAPINLTSIRDQSQKELITILKNIRGKKCLVIDPKLGGALSLIVQTSLLKEHGVELRHLTSEPIQTECTKVVYLVRAQIDLMKFICLHVHADVSKGLQREYFVYFVPRRAVACEKVLEEEKIHHLMTIGEYPLYIVPLDEDVLSFELDLGFKECSVDGDMSSLWHIAKAIHKLEFSFGLIPNVRAKGKASVRVADILNRMQAEEPVNSSDMGVPEINTLILLDREVDMVTPMCSQLTYEGLLDEFLRVNNGAVELDSSVMGAQQDGKKIKVPLNSSDKLFKEIRDLNFEVVVQVLRQKATSMKQDYTEMTTTTQSVSELKDFVKKLNSLPEMTRHINLAQHLSTFTSKPTFLGRLDMEHTIVEAQSYDICFDYIEEMIHKQEPLVSVLRLLILFSVTNAGLPKKNFDYLRQVCMKRELLHSYGFEHMATLNSLEKAGLLRKQESKSNWLTVKRALQLVVDDTDTANPNDISYVFSGYAPLSIRLVQQAVRSGWRPVEEILKLLPGPHSEAKRSGFASSPSLDTLPGTPSLDNVGIVNVAVMMGWYCNDYGADWDLLFIPRDSILRVGDGRRSLVLVVFIGGVTFAEISALRFLSAQEGMAYELIVGTTKIISGHTLTETFIENLG</sequence>
<keyword evidence="3" id="KW-1185">Reference proteome</keyword>
<proteinExistence type="inferred from homology"/>
<evidence type="ECO:0000256" key="1">
    <source>
        <dbReference type="ARBA" id="ARBA00009884"/>
    </source>
</evidence>
<dbReference type="Pfam" id="PF00995">
    <property type="entry name" value="Sec1"/>
    <property type="match status" value="1"/>
</dbReference>
<dbReference type="InterPro" id="IPR036045">
    <property type="entry name" value="Sec1-like_sf"/>
</dbReference>
<evidence type="ECO:0000313" key="2">
    <source>
        <dbReference type="EMBL" id="KAF7149094.1"/>
    </source>
</evidence>
<dbReference type="Gene3D" id="1.25.40.850">
    <property type="match status" value="1"/>
</dbReference>
<dbReference type="InterPro" id="IPR027482">
    <property type="entry name" value="Sec1-like_dom2"/>
</dbReference>
<dbReference type="PIRSF" id="PIRSF005715">
    <property type="entry name" value="VPS45_Sec1"/>
    <property type="match status" value="1"/>
</dbReference>
<organism evidence="2 3">
    <name type="scientific">Rhododendron simsii</name>
    <name type="common">Sims's rhododendron</name>
    <dbReference type="NCBI Taxonomy" id="118357"/>
    <lineage>
        <taxon>Eukaryota</taxon>
        <taxon>Viridiplantae</taxon>
        <taxon>Streptophyta</taxon>
        <taxon>Embryophyta</taxon>
        <taxon>Tracheophyta</taxon>
        <taxon>Spermatophyta</taxon>
        <taxon>Magnoliopsida</taxon>
        <taxon>eudicotyledons</taxon>
        <taxon>Gunneridae</taxon>
        <taxon>Pentapetalae</taxon>
        <taxon>asterids</taxon>
        <taxon>Ericales</taxon>
        <taxon>Ericaceae</taxon>
        <taxon>Ericoideae</taxon>
        <taxon>Rhodoreae</taxon>
        <taxon>Rhododendron</taxon>
    </lineage>
</organism>